<comment type="caution">
    <text evidence="1">The sequence shown here is derived from an EMBL/GenBank/DDBJ whole genome shotgun (WGS) entry which is preliminary data.</text>
</comment>
<proteinExistence type="predicted"/>
<organism evidence="1 2">
    <name type="scientific">Saccharothrix coeruleofusca</name>
    <dbReference type="NCBI Taxonomy" id="33919"/>
    <lineage>
        <taxon>Bacteria</taxon>
        <taxon>Bacillati</taxon>
        <taxon>Actinomycetota</taxon>
        <taxon>Actinomycetes</taxon>
        <taxon>Pseudonocardiales</taxon>
        <taxon>Pseudonocardiaceae</taxon>
        <taxon>Saccharothrix</taxon>
    </lineage>
</organism>
<accession>A0A918ECA2</accession>
<keyword evidence="2" id="KW-1185">Reference proteome</keyword>
<dbReference type="EMBL" id="BMRG01000002">
    <property type="protein sequence ID" value="GGP42019.1"/>
    <property type="molecule type" value="Genomic_DNA"/>
</dbReference>
<evidence type="ECO:0008006" key="3">
    <source>
        <dbReference type="Google" id="ProtNLM"/>
    </source>
</evidence>
<sequence length="65" mass="7196">MAYTVRLRKDKFVAGALSFGYLSVYSMAKAMKVQRSTVKRVLDGELQPGSVFIASALTAFEVEFD</sequence>
<evidence type="ECO:0000313" key="1">
    <source>
        <dbReference type="EMBL" id="GGP42019.1"/>
    </source>
</evidence>
<dbReference type="AlphaFoldDB" id="A0A918ECA2"/>
<reference evidence="1" key="2">
    <citation type="submission" date="2020-09" db="EMBL/GenBank/DDBJ databases">
        <authorList>
            <person name="Sun Q."/>
            <person name="Ohkuma M."/>
        </authorList>
    </citation>
    <scope>NUCLEOTIDE SEQUENCE</scope>
    <source>
        <strain evidence="1">JCM 3313</strain>
    </source>
</reference>
<dbReference type="Proteomes" id="UP000639606">
    <property type="component" value="Unassembled WGS sequence"/>
</dbReference>
<protein>
    <recommendedName>
        <fullName evidence="3">Helix-turn-helix protein</fullName>
    </recommendedName>
</protein>
<gene>
    <name evidence="1" type="ORF">GCM10010185_11640</name>
</gene>
<dbReference type="RefSeq" id="WP_189222020.1">
    <property type="nucleotide sequence ID" value="NZ_BMRG01000002.1"/>
</dbReference>
<name>A0A918ECA2_9PSEU</name>
<reference evidence="1" key="1">
    <citation type="journal article" date="2014" name="Int. J. Syst. Evol. Microbiol.">
        <title>Complete genome sequence of Corynebacterium casei LMG S-19264T (=DSM 44701T), isolated from a smear-ripened cheese.</title>
        <authorList>
            <consortium name="US DOE Joint Genome Institute (JGI-PGF)"/>
            <person name="Walter F."/>
            <person name="Albersmeier A."/>
            <person name="Kalinowski J."/>
            <person name="Ruckert C."/>
        </authorList>
    </citation>
    <scope>NUCLEOTIDE SEQUENCE</scope>
    <source>
        <strain evidence="1">JCM 3313</strain>
    </source>
</reference>
<evidence type="ECO:0000313" key="2">
    <source>
        <dbReference type="Proteomes" id="UP000639606"/>
    </source>
</evidence>